<name>A0A0N9Q9R0_9VIRU</name>
<evidence type="ECO:0000313" key="2">
    <source>
        <dbReference type="Proteomes" id="UP000203826"/>
    </source>
</evidence>
<dbReference type="EMBL" id="KT820662">
    <property type="protein sequence ID" value="ALH23389.1"/>
    <property type="molecule type" value="Genomic_DNA"/>
</dbReference>
<protein>
    <submittedName>
        <fullName evidence="1">Uncharacterized protein</fullName>
    </submittedName>
</protein>
<accession>A0A0N9Q9R0</accession>
<reference evidence="1 2" key="1">
    <citation type="journal article" date="2015" name="Genome Announc.">
        <title>The 474-Kilobase-Pair Complete Genome Sequence of CeV-01B, a Virus Infecting Haptolina (Chrysochromulina) ericina (Prymnesiophyceae).</title>
        <authorList>
            <person name="Gallot-Lavallee L."/>
            <person name="Pagarete A."/>
            <person name="Legendre M."/>
            <person name="Santini S."/>
            <person name="Sandaa R.A."/>
            <person name="Himmelbauer H."/>
            <person name="Ogata H."/>
            <person name="Bratbak G."/>
            <person name="Claverie J.M."/>
        </authorList>
    </citation>
    <scope>NUCLEOTIDE SEQUENCE [LARGE SCALE GENOMIC DNA]</scope>
    <source>
        <strain evidence="1">CeV-01B</strain>
    </source>
</reference>
<dbReference type="Proteomes" id="UP000203826">
    <property type="component" value="Segment"/>
</dbReference>
<organism evidence="1 2">
    <name type="scientific">Chrysochromulina ericina virus CeV-01B</name>
    <dbReference type="NCBI Taxonomy" id="3070830"/>
    <lineage>
        <taxon>Viruses</taxon>
        <taxon>Varidnaviria</taxon>
        <taxon>Bamfordvirae</taxon>
        <taxon>Nucleocytoviricota</taxon>
        <taxon>Megaviricetes</taxon>
        <taxon>Imitervirales</taxon>
        <taxon>Mesomimiviridae</taxon>
        <taxon>Tethysvirus</taxon>
        <taxon>Tethysvirus raunefjordenense</taxon>
    </lineage>
</organism>
<evidence type="ECO:0000313" key="1">
    <source>
        <dbReference type="EMBL" id="ALH23389.1"/>
    </source>
</evidence>
<keyword evidence="2" id="KW-1185">Reference proteome</keyword>
<gene>
    <name evidence="1" type="ORF">ceV_483</name>
</gene>
<proteinExistence type="predicted"/>
<dbReference type="KEGG" id="vg:26049350"/>
<sequence>MPTNLQMGFKNVRKNMYTGSILTSTKLPIVGEKQPPRVNIVNNPKILPIKNSGVSSGCGCGR</sequence>